<evidence type="ECO:0000256" key="7">
    <source>
        <dbReference type="ARBA" id="ARBA00022723"/>
    </source>
</evidence>
<keyword evidence="11 13" id="KW-0472">Membrane</keyword>
<keyword evidence="7" id="KW-0479">Metal-binding</keyword>
<evidence type="ECO:0000313" key="15">
    <source>
        <dbReference type="EMBL" id="MEI4551327.1"/>
    </source>
</evidence>
<evidence type="ECO:0000256" key="2">
    <source>
        <dbReference type="ARBA" id="ARBA00004651"/>
    </source>
</evidence>
<dbReference type="SUPFAM" id="SSF81342">
    <property type="entry name" value="Transmembrane di-heme cytochromes"/>
    <property type="match status" value="1"/>
</dbReference>
<comment type="similarity">
    <text evidence="12">Belongs to the cytochrome b561 family.</text>
</comment>
<evidence type="ECO:0000256" key="13">
    <source>
        <dbReference type="SAM" id="Phobius"/>
    </source>
</evidence>
<sequence length="172" mass="19049">MIAKHSLSLRLLHWVMAVMFVSLFAAGLTMVSSLEPWQPSLLALHKAFGLVALLLFVLRVCAKFSSKPVTKSGDESKLQKMAASSVHFLLYCLMCAVPLTGILSQYFASKPISFFGIVSIGVKSEPNIVLYGLFRELHSLLIAVFALLVLMHVAGALYHHFIKKDDTLKRML</sequence>
<evidence type="ECO:0000256" key="8">
    <source>
        <dbReference type="ARBA" id="ARBA00022982"/>
    </source>
</evidence>
<keyword evidence="9 13" id="KW-1133">Transmembrane helix</keyword>
<keyword evidence="8" id="KW-0249">Electron transport</keyword>
<keyword evidence="6 13" id="KW-0812">Transmembrane</keyword>
<reference evidence="15 16" key="1">
    <citation type="submission" date="2023-12" db="EMBL/GenBank/DDBJ databases">
        <title>Friends and Foes: Symbiotic and Algicidal bacterial influence on Karenia brevis blooms.</title>
        <authorList>
            <person name="Fei C."/>
            <person name="Mohamed A.R."/>
            <person name="Booker A."/>
            <person name="Arshad M."/>
            <person name="Klass S."/>
            <person name="Ahn S."/>
            <person name="Gilbert P.M."/>
            <person name="Heil C.A."/>
            <person name="Martinez J.M."/>
            <person name="Amin S.A."/>
        </authorList>
    </citation>
    <scope>NUCLEOTIDE SEQUENCE [LARGE SCALE GENOMIC DNA]</scope>
    <source>
        <strain evidence="15 16">CE15</strain>
    </source>
</reference>
<comment type="cofactor">
    <cofactor evidence="1">
        <name>heme b</name>
        <dbReference type="ChEBI" id="CHEBI:60344"/>
    </cofactor>
</comment>
<dbReference type="InterPro" id="IPR052168">
    <property type="entry name" value="Cytochrome_b561_oxidase"/>
</dbReference>
<evidence type="ECO:0000256" key="4">
    <source>
        <dbReference type="ARBA" id="ARBA00022475"/>
    </source>
</evidence>
<dbReference type="EMBL" id="JBAWKS010000002">
    <property type="protein sequence ID" value="MEI4551327.1"/>
    <property type="molecule type" value="Genomic_DNA"/>
</dbReference>
<dbReference type="PANTHER" id="PTHR30529:SF1">
    <property type="entry name" value="CYTOCHROME B561 HOMOLOG 2"/>
    <property type="match status" value="1"/>
</dbReference>
<dbReference type="PANTHER" id="PTHR30529">
    <property type="entry name" value="CYTOCHROME B561"/>
    <property type="match status" value="1"/>
</dbReference>
<feature type="domain" description="Cytochrome b561 bacterial/Ni-hydrogenase" evidence="14">
    <location>
        <begin position="5"/>
        <end position="172"/>
    </location>
</feature>
<evidence type="ECO:0000256" key="6">
    <source>
        <dbReference type="ARBA" id="ARBA00022692"/>
    </source>
</evidence>
<evidence type="ECO:0000256" key="1">
    <source>
        <dbReference type="ARBA" id="ARBA00001970"/>
    </source>
</evidence>
<keyword evidence="10" id="KW-0408">Iron</keyword>
<evidence type="ECO:0000256" key="3">
    <source>
        <dbReference type="ARBA" id="ARBA00022448"/>
    </source>
</evidence>
<feature type="transmembrane region" description="Helical" evidence="13">
    <location>
        <begin position="140"/>
        <end position="162"/>
    </location>
</feature>
<evidence type="ECO:0000256" key="11">
    <source>
        <dbReference type="ARBA" id="ARBA00023136"/>
    </source>
</evidence>
<dbReference type="RefSeq" id="WP_336436319.1">
    <property type="nucleotide sequence ID" value="NZ_JBAWKS010000002.1"/>
</dbReference>
<proteinExistence type="inferred from homology"/>
<evidence type="ECO:0000313" key="16">
    <source>
        <dbReference type="Proteomes" id="UP001382455"/>
    </source>
</evidence>
<gene>
    <name evidence="15" type="ORF">WAE96_16755</name>
</gene>
<keyword evidence="3" id="KW-0813">Transport</keyword>
<keyword evidence="4" id="KW-1003">Cell membrane</keyword>
<dbReference type="Pfam" id="PF01292">
    <property type="entry name" value="Ni_hydr_CYTB"/>
    <property type="match status" value="1"/>
</dbReference>
<evidence type="ECO:0000256" key="12">
    <source>
        <dbReference type="ARBA" id="ARBA00037975"/>
    </source>
</evidence>
<feature type="transmembrane region" description="Helical" evidence="13">
    <location>
        <begin position="43"/>
        <end position="62"/>
    </location>
</feature>
<dbReference type="InterPro" id="IPR016174">
    <property type="entry name" value="Di-haem_cyt_TM"/>
</dbReference>
<organism evidence="15 16">
    <name type="scientific">Pseudoalteromonas spongiae</name>
    <dbReference type="NCBI Taxonomy" id="298657"/>
    <lineage>
        <taxon>Bacteria</taxon>
        <taxon>Pseudomonadati</taxon>
        <taxon>Pseudomonadota</taxon>
        <taxon>Gammaproteobacteria</taxon>
        <taxon>Alteromonadales</taxon>
        <taxon>Pseudoalteromonadaceae</taxon>
        <taxon>Pseudoalteromonas</taxon>
    </lineage>
</organism>
<accession>A0ABU8EWH0</accession>
<comment type="subcellular location">
    <subcellularLocation>
        <location evidence="2">Cell membrane</location>
        <topology evidence="2">Multi-pass membrane protein</topology>
    </subcellularLocation>
</comment>
<evidence type="ECO:0000259" key="14">
    <source>
        <dbReference type="Pfam" id="PF01292"/>
    </source>
</evidence>
<feature type="transmembrane region" description="Helical" evidence="13">
    <location>
        <begin position="88"/>
        <end position="108"/>
    </location>
</feature>
<evidence type="ECO:0000256" key="9">
    <source>
        <dbReference type="ARBA" id="ARBA00022989"/>
    </source>
</evidence>
<dbReference type="Gene3D" id="1.20.950.20">
    <property type="entry name" value="Transmembrane di-heme cytochromes, Chain C"/>
    <property type="match status" value="1"/>
</dbReference>
<keyword evidence="5" id="KW-0349">Heme</keyword>
<dbReference type="InterPro" id="IPR011577">
    <property type="entry name" value="Cyt_b561_bac/Ni-Hgenase"/>
</dbReference>
<keyword evidence="16" id="KW-1185">Reference proteome</keyword>
<protein>
    <submittedName>
        <fullName evidence="15">Cytochrome b</fullName>
    </submittedName>
</protein>
<feature type="transmembrane region" description="Helical" evidence="13">
    <location>
        <begin position="12"/>
        <end position="31"/>
    </location>
</feature>
<evidence type="ECO:0000256" key="10">
    <source>
        <dbReference type="ARBA" id="ARBA00023004"/>
    </source>
</evidence>
<name>A0ABU8EWH0_9GAMM</name>
<dbReference type="Proteomes" id="UP001382455">
    <property type="component" value="Unassembled WGS sequence"/>
</dbReference>
<comment type="caution">
    <text evidence="15">The sequence shown here is derived from an EMBL/GenBank/DDBJ whole genome shotgun (WGS) entry which is preliminary data.</text>
</comment>
<evidence type="ECO:0000256" key="5">
    <source>
        <dbReference type="ARBA" id="ARBA00022617"/>
    </source>
</evidence>